<evidence type="ECO:0000256" key="6">
    <source>
        <dbReference type="ARBA" id="ARBA00022889"/>
    </source>
</evidence>
<dbReference type="SUPFAM" id="SSF141072">
    <property type="entry name" value="CalX-like"/>
    <property type="match status" value="5"/>
</dbReference>
<feature type="signal peptide" evidence="11">
    <location>
        <begin position="1"/>
        <end position="21"/>
    </location>
</feature>
<dbReference type="Pfam" id="PF03160">
    <property type="entry name" value="Calx-beta"/>
    <property type="match status" value="5"/>
</dbReference>
<dbReference type="GO" id="GO:0007154">
    <property type="term" value="P:cell communication"/>
    <property type="evidence" value="ECO:0007669"/>
    <property type="project" value="InterPro"/>
</dbReference>
<dbReference type="PROSITE" id="PS51854">
    <property type="entry name" value="CSPG"/>
    <property type="match status" value="12"/>
</dbReference>
<feature type="repeat" description="CSPG" evidence="9">
    <location>
        <begin position="1249"/>
        <end position="1347"/>
    </location>
</feature>
<evidence type="ECO:0000259" key="12">
    <source>
        <dbReference type="PROSITE" id="PS50268"/>
    </source>
</evidence>
<dbReference type="OMA" id="ILPWELN"/>
<organism evidence="13 14">
    <name type="scientific">Acanthaster planci</name>
    <name type="common">Crown-of-thorns starfish</name>
    <dbReference type="NCBI Taxonomy" id="133434"/>
    <lineage>
        <taxon>Eukaryota</taxon>
        <taxon>Metazoa</taxon>
        <taxon>Echinodermata</taxon>
        <taxon>Eleutherozoa</taxon>
        <taxon>Asterozoa</taxon>
        <taxon>Asteroidea</taxon>
        <taxon>Valvatacea</taxon>
        <taxon>Valvatida</taxon>
        <taxon>Acanthasteridae</taxon>
        <taxon>Acanthaster</taxon>
    </lineage>
</organism>
<evidence type="ECO:0000256" key="8">
    <source>
        <dbReference type="PROSITE-ProRule" id="PRU00043"/>
    </source>
</evidence>
<feature type="repeat" description="CSPG" evidence="9">
    <location>
        <begin position="774"/>
        <end position="865"/>
    </location>
</feature>
<evidence type="ECO:0000256" key="10">
    <source>
        <dbReference type="SAM" id="Phobius"/>
    </source>
</evidence>
<feature type="repeat" description="CSPG" evidence="9">
    <location>
        <begin position="646"/>
        <end position="752"/>
    </location>
</feature>
<feature type="transmembrane region" description="Helical" evidence="10">
    <location>
        <begin position="3058"/>
        <end position="3081"/>
    </location>
</feature>
<dbReference type="InterPro" id="IPR039005">
    <property type="entry name" value="CSPG_rpt"/>
</dbReference>
<comment type="similarity">
    <text evidence="1">Belongs to the FRAS1 family.</text>
</comment>
<keyword evidence="4" id="KW-0677">Repeat</keyword>
<dbReference type="SMART" id="SM00237">
    <property type="entry name" value="Calx_beta"/>
    <property type="match status" value="5"/>
</dbReference>
<feature type="repeat" description="CSPG" evidence="9">
    <location>
        <begin position="404"/>
        <end position="492"/>
    </location>
</feature>
<dbReference type="InterPro" id="IPR002126">
    <property type="entry name" value="Cadherin-like_dom"/>
</dbReference>
<protein>
    <submittedName>
        <fullName evidence="14">Extracellular matrix protein 3-like</fullName>
    </submittedName>
</protein>
<dbReference type="InterPro" id="IPR051561">
    <property type="entry name" value="FRAS1_ECM"/>
</dbReference>
<dbReference type="Pfam" id="PF16184">
    <property type="entry name" value="Cadherin_3"/>
    <property type="match status" value="12"/>
</dbReference>
<dbReference type="KEGG" id="aplc:110976830"/>
<keyword evidence="10" id="KW-0812">Transmembrane</keyword>
<keyword evidence="10" id="KW-0472">Membrane</keyword>
<feature type="repeat" description="CSPG" evidence="9">
    <location>
        <begin position="1135"/>
        <end position="1228"/>
    </location>
</feature>
<dbReference type="Proteomes" id="UP000694845">
    <property type="component" value="Unplaced"/>
</dbReference>
<dbReference type="OrthoDB" id="430044at2759"/>
<keyword evidence="13" id="KW-1185">Reference proteome</keyword>
<feature type="repeat" description="CSPG" evidence="9">
    <location>
        <begin position="513"/>
        <end position="623"/>
    </location>
</feature>
<dbReference type="Pfam" id="PF19309">
    <property type="entry name" value="Frem_N"/>
    <property type="match status" value="1"/>
</dbReference>
<evidence type="ECO:0000313" key="14">
    <source>
        <dbReference type="RefSeq" id="XP_022086131.1"/>
    </source>
</evidence>
<keyword evidence="2" id="KW-0479">Metal-binding</keyword>
<dbReference type="InterPro" id="IPR003644">
    <property type="entry name" value="Calx_beta"/>
</dbReference>
<dbReference type="PROSITE" id="PS50268">
    <property type="entry name" value="CADHERIN_2"/>
    <property type="match status" value="1"/>
</dbReference>
<dbReference type="GeneID" id="110976830"/>
<evidence type="ECO:0000256" key="2">
    <source>
        <dbReference type="ARBA" id="ARBA00022723"/>
    </source>
</evidence>
<dbReference type="GO" id="GO:0009653">
    <property type="term" value="P:anatomical structure morphogenesis"/>
    <property type="evidence" value="ECO:0007669"/>
    <property type="project" value="TreeGrafter"/>
</dbReference>
<evidence type="ECO:0000256" key="9">
    <source>
        <dbReference type="PROSITE-ProRule" id="PRU01201"/>
    </source>
</evidence>
<feature type="domain" description="Cadherin" evidence="12">
    <location>
        <begin position="790"/>
        <end position="889"/>
    </location>
</feature>
<dbReference type="GO" id="GO:0005509">
    <property type="term" value="F:calcium ion binding"/>
    <property type="evidence" value="ECO:0007669"/>
    <property type="project" value="UniProtKB-UniRule"/>
</dbReference>
<evidence type="ECO:0000256" key="3">
    <source>
        <dbReference type="ARBA" id="ARBA00022729"/>
    </source>
</evidence>
<dbReference type="InterPro" id="IPR045658">
    <property type="entry name" value="FRAS1-rel_N"/>
</dbReference>
<keyword evidence="3 11" id="KW-0732">Signal</keyword>
<accession>A0A8B7Y2H4</accession>
<evidence type="ECO:0000256" key="1">
    <source>
        <dbReference type="ARBA" id="ARBA00005529"/>
    </source>
</evidence>
<keyword evidence="6" id="KW-0130">Cell adhesion</keyword>
<feature type="chain" id="PRO_5034137169" evidence="11">
    <location>
        <begin position="22"/>
        <end position="3115"/>
    </location>
</feature>
<feature type="repeat" description="CSPG" evidence="9">
    <location>
        <begin position="1480"/>
        <end position="1570"/>
    </location>
</feature>
<dbReference type="Gene3D" id="2.60.40.2030">
    <property type="match status" value="5"/>
</dbReference>
<keyword evidence="7" id="KW-0325">Glycoprotein</keyword>
<feature type="repeat" description="CSPG" evidence="9">
    <location>
        <begin position="1368"/>
        <end position="1460"/>
    </location>
</feature>
<name>A0A8B7Y2H4_ACAPL</name>
<feature type="repeat" description="CSPG" evidence="9">
    <location>
        <begin position="1012"/>
        <end position="1114"/>
    </location>
</feature>
<feature type="repeat" description="CSPG" evidence="9">
    <location>
        <begin position="891"/>
        <end position="983"/>
    </location>
</feature>
<evidence type="ECO:0000256" key="5">
    <source>
        <dbReference type="ARBA" id="ARBA00022837"/>
    </source>
</evidence>
<dbReference type="RefSeq" id="XP_022086131.1">
    <property type="nucleotide sequence ID" value="XM_022230439.1"/>
</dbReference>
<evidence type="ECO:0000256" key="4">
    <source>
        <dbReference type="ARBA" id="ARBA00022737"/>
    </source>
</evidence>
<sequence length="3115" mass="345980">MARTLALSVGLLAVLTTLAAGQGADFTLGTTDVRSDVPSVIDQPEDPVQTSNEIIERNTGISVPFGRSKVLDPETELKINVQEGDMCMVTVLADPLSQIPGRLTPNRFPCDFGRGDVKYVHFGSRKPMRDRIKLQLRYDSETSTIIIPFIIDVTVESKQLEIIQKRVPLRVANLTGVSDVLDGSKLEFAYDPSQVCKVTVLSSASGWPRYGEVLGGEGILGTMQDCTDFLDLGLQYRHTSLNNSPRMDHIPMVVELQDQSGSVVQQEYFQVDVIIEDGVENNPPTFSNSAMMILELNQFVMTAITPEIIAAEDTETDPDKLIFNITVPLNPGEGYITSTDDRNLPISSFTQADVRDLKIAYVPPASDSNEMRIFQVELEVVDSELASSEPFSLMIVVNPKNTMAPVATRNAGLTLFEGQSRQILTDQNLEISDENNLWDVVIAPVNGPSHGFLRVDGQPRKFFTNDELRAGVVTYHHDGSETYSDNIIFRMNDGKNETEFLFPITVAPRDDQPPIINVNTGLLISKNELKPISEFVLSATDVDSDDSTIRFILEPPYSTQGNIVIRQLELPPDPQNWSFLGNYYERPVTEWTLDDILNNRLFYRHNGVHNSDVVMDRMLFRVADSYPNLSPVSEFVVKILPVDDQPPYLYPGTTLDLSVDEFALTTIRKPNLRYTDQDSEDRNLYYTITDGPRDTDPNNPLPAGQIVLIENPDVPISNFYQSQINHLKIGYKPPSVELGISPRNIQFVFAVQDEAGNIVSGQRFTILLHPVDNKPPSVTNTGFSVSEGDTIVIDLSMLDADDTDTESSLLTFNIKQTPAFGSIMIDGVPMQPGDTFTLDDIDRGRVTYVNSGEEELGDVISLELTDGIHVVPVNIQVNIRPVDDEAPTLDLPPGTLGSFLEVPEQSTSLITNNILSASDPDTEDLQLTFIVDRFPREGILENNGIPLTSFTQQDIVNGYIRYRHTGGEIGLTKRDDSFNLTLSDMSDRWVKDNTVITQIEVFVTILPVDDVAPNVTVGAPFDVDEGGKNTITLQHLSATDIDSIDDDIICTVIVQSTQGYLENISPSPGSEKSRAGIPISAFSIRDIRLNHINYVQSIHKGSEPQQDQFTFVCSDGINPSQPYFFPIDINPVNDEEPQVFVREFVVEEGGMIKIDPVLLNGVDEDIPGDLLDFHIIIKPTRGDIIQSRADRVVPVKNFTLEQIQSGVDIFYKHDGSETTSDTFTVTLTDGVHEVTTEVNILVLPVDDETPRLAINDGLDMEIGETRIITNRVLQATDLDSPDSNLTFVVRFEPRYGLLQRLSKIDGSVVENITLGMNFTQWEVDNQRIRYVHTGKEGGRDLIKFDVTDGTNPLIDRYFYISVDHIDNVHPDVVNAGVTLQEGGRVTLTTDILSTNDINSPDEALLFTITEGPIKGHLESTDNPGVPITSFTQLDLAGNKIYYVHTQDDEMRMDSFQFQVTDGFNTVVRTFRISISGVDNKKPVVTFSPITLKEGENKLITPFELRITDTDTLDQSKLKFTITQLPVHGNLLRDNSEIVTMFTMADLNENRISYQHDGSESSKDSFSFIVTDGTHTDFAVAPDVTTFTQTPQKMKLFIVPVDNGLPQIVVNRGAPTLNNLGSGHLGFLLTNKFIRAEDRDSDNSQLIYFISTQPKYGYLMNLALGNISITNFTQDDIDNMRIQYVINPNTNATSDIFFVTVRDPGGNELPNQPFRLNWSWISLEREYYEVNETDKALELKLIRRGYLGETSFVGIKAVDGTAITNEDFRGKSARQVQFNPGQEMGFWRVRIINDKKYEQAEVFEVILHDAVMGALEYPDRALIKILDSEDESYVYIDADSPYIINEDIGEVLIPIRRGGDLSEEMMVLCSTMPGTATGADPSPVHSFNDYISRLEDDNDNFVRFDKDEDLAYCRVLIIDDSLYEDDEDFQVKLTMPMGGRLGEPAQINVVIAADAADEPSFYFGEAEYHVDESDGYLEVQVWRTGTDLSKMASVTVRSRASTPPSAIAGLDYAGISRNLDFAPGVTMQNVRVYIMDDLGQPLLEGPETFELVLRMPMNAVLGAPALSVVTINDTVSDLPKVEFRDLTYEVNENDGTVTATIIRSGDLSITSTVRCYTRQGSAQVMMDFDERPNIESSIVTFLPGERSKECTVLLMDDNEYENDEQFRLVLGNPRTDSGLQAMVGEQNETTITIHDIGDRPIIKFPETRFTVNEPTNENEVNTVRIPVIRMGDSSQVSIVRVFTKDGSAKSGIDYNPLSQQLEFGFNVTELYVDIEILPDEDRNEMREAFTVHLTMDDNMIAEIQMNKALVYIEQEGQLSGVTFPSAPIVVSLLDYDNVEVAREYPPRGYPVVCITPCNPKHPDYGTTGSICSNEGVNDTLTQFRWLVSAPTTTGGVTYPLREVESNTFFTDSNMITLDSIYFGPGSRVQCAARAVSTQGDTGREHTSVPVTISTEEGICLPRLAEAIGAEPYTAKLKYTGPTDLEHPNKLKLTVTMPHVDGMLPVISTRQLSNFELALSKDGYRVGTHRCSNLLDYNEIPTEYGFISEETKNPNVIGESQPYQFNSEMRGSSTLRFYRNLDLEACLWEFTTYYDMSELLNECGGQIGTDGQVLDLIQSYVSLRVPLYVSNVYHSPASVGGWQHFDQTSNLQLTFVYDTSILWQNGIGAQALSDETVTGSLFPTSMRIDENGRLVVNFRTDAQFRGLFVLDHPSVPMSSSVISVDRPELTFTLNLVRSEPTFAQPEQIWQFVSDVAVSDYSGMYTIRLIPCLTTPTQEYSLPVVCNPRDIINFDLPLRFQQVSDPVPAEFSLNTEFMLLGKEMLWLSDGSMGFGEGTDTAFAPGDTVFGRIHVDPIQNLGEGFNLNVEKVFLCTGRDGYIPKYNPSNQEYGCVADSPNLLYAFKILDRGAPDTITPRFSGIPFDARLAVDDPNALDLVRQSGADGFRLSSDPLFQVSSGRQWYVHAIFTVRSADNNNIGKRSVEHHSFAQAPAINRLRRQAISSVSGDDSDLELGDGKGVNIKWLALTTNARSANDIDSLDVAGNLNSDKNPAPKDGFSLVPIVATVAVLVVLLVIVILVLVVRRRRSNPKPVTVAAGGGATKVVANGNYMDDNTEV</sequence>
<evidence type="ECO:0000313" key="13">
    <source>
        <dbReference type="Proteomes" id="UP000694845"/>
    </source>
</evidence>
<reference evidence="14" key="1">
    <citation type="submission" date="2025-08" db="UniProtKB">
        <authorList>
            <consortium name="RefSeq"/>
        </authorList>
    </citation>
    <scope>IDENTIFICATION</scope>
</reference>
<dbReference type="GO" id="GO:0007156">
    <property type="term" value="P:homophilic cell adhesion via plasma membrane adhesion molecules"/>
    <property type="evidence" value="ECO:0007669"/>
    <property type="project" value="InterPro"/>
</dbReference>
<feature type="repeat" description="CSPG" evidence="9">
    <location>
        <begin position="1604"/>
        <end position="1701"/>
    </location>
</feature>
<dbReference type="PANTHER" id="PTHR45739:SF8">
    <property type="entry name" value="FRAS1-RELATED EXTRACELLULAR MATRIX PROTEIN 1"/>
    <property type="match status" value="1"/>
</dbReference>
<proteinExistence type="inferred from homology"/>
<gene>
    <name evidence="14" type="primary">LOC110976830</name>
</gene>
<keyword evidence="10" id="KW-1133">Transmembrane helix</keyword>
<dbReference type="PANTHER" id="PTHR45739">
    <property type="entry name" value="MATRIX PROTEIN, PUTATIVE-RELATED"/>
    <property type="match status" value="1"/>
</dbReference>
<keyword evidence="5 8" id="KW-0106">Calcium</keyword>
<feature type="repeat" description="CSPG" evidence="9">
    <location>
        <begin position="282"/>
        <end position="379"/>
    </location>
</feature>
<dbReference type="GO" id="GO:0016020">
    <property type="term" value="C:membrane"/>
    <property type="evidence" value="ECO:0007669"/>
    <property type="project" value="InterPro"/>
</dbReference>
<dbReference type="InterPro" id="IPR038081">
    <property type="entry name" value="CalX-like_sf"/>
</dbReference>
<evidence type="ECO:0000256" key="7">
    <source>
        <dbReference type="ARBA" id="ARBA00023180"/>
    </source>
</evidence>
<evidence type="ECO:0000256" key="11">
    <source>
        <dbReference type="SAM" id="SignalP"/>
    </source>
</evidence>